<protein>
    <submittedName>
        <fullName evidence="2">Uncharacterized protein</fullName>
    </submittedName>
</protein>
<dbReference type="EMBL" id="JAKJXP020000091">
    <property type="protein sequence ID" value="KAK7747572.1"/>
    <property type="molecule type" value="Genomic_DNA"/>
</dbReference>
<feature type="compositionally biased region" description="Low complexity" evidence="1">
    <location>
        <begin position="595"/>
        <end position="618"/>
    </location>
</feature>
<comment type="caution">
    <text evidence="2">The sequence shown here is derived from an EMBL/GenBank/DDBJ whole genome shotgun (WGS) entry which is preliminary data.</text>
</comment>
<dbReference type="AlphaFoldDB" id="A0AAN9YLX8"/>
<evidence type="ECO:0000256" key="1">
    <source>
        <dbReference type="SAM" id="MobiDB-lite"/>
    </source>
</evidence>
<feature type="compositionally biased region" description="Polar residues" evidence="1">
    <location>
        <begin position="98"/>
        <end position="108"/>
    </location>
</feature>
<feature type="compositionally biased region" description="Low complexity" evidence="1">
    <location>
        <begin position="257"/>
        <end position="276"/>
    </location>
</feature>
<feature type="compositionally biased region" description="Acidic residues" evidence="1">
    <location>
        <begin position="44"/>
        <end position="55"/>
    </location>
</feature>
<feature type="compositionally biased region" description="Polar residues" evidence="1">
    <location>
        <begin position="679"/>
        <end position="691"/>
    </location>
</feature>
<feature type="region of interest" description="Disordered" evidence="1">
    <location>
        <begin position="341"/>
        <end position="392"/>
    </location>
</feature>
<keyword evidence="3" id="KW-1185">Reference proteome</keyword>
<feature type="compositionally biased region" description="Basic and acidic residues" evidence="1">
    <location>
        <begin position="702"/>
        <end position="712"/>
    </location>
</feature>
<gene>
    <name evidence="2" type="ORF">SLS62_009071</name>
</gene>
<feature type="region of interest" description="Disordered" evidence="1">
    <location>
        <begin position="15"/>
        <end position="55"/>
    </location>
</feature>
<feature type="region of interest" description="Disordered" evidence="1">
    <location>
        <begin position="95"/>
        <end position="185"/>
    </location>
</feature>
<reference evidence="2 3" key="1">
    <citation type="submission" date="2024-02" db="EMBL/GenBank/DDBJ databases">
        <title>De novo assembly and annotation of 12 fungi associated with fruit tree decline syndrome in Ontario, Canada.</title>
        <authorList>
            <person name="Sulman M."/>
            <person name="Ellouze W."/>
            <person name="Ilyukhin E."/>
        </authorList>
    </citation>
    <scope>NUCLEOTIDE SEQUENCE [LARGE SCALE GENOMIC DNA]</scope>
    <source>
        <strain evidence="2 3">M11/M66-122</strain>
    </source>
</reference>
<proteinExistence type="predicted"/>
<feature type="compositionally biased region" description="Basic and acidic residues" evidence="1">
    <location>
        <begin position="289"/>
        <end position="309"/>
    </location>
</feature>
<feature type="compositionally biased region" description="Polar residues" evidence="1">
    <location>
        <begin position="567"/>
        <end position="576"/>
    </location>
</feature>
<sequence>MIVFDMVGAAKQEKLLEERHRQRQQDKQVDEEDDYFQRDSRYDDFDDEGFDYDAMDYDDGLEEKIPGVNADYEEEEFEVADDPDNDQENFAGFVFQRSDPTTTLTTPRSGGLLPNPGEADGDVIGCAGTGTGETTGLQPDDQTPTGGACIPAPLRSPRISTGLGIQGLETENEPTQPAETPPPAEKVLNKQDELYFDDGLIHEFDGEGDGSAFDESIFDLDDTDQYGRPIPGMFASVLSQRNAAAAQEEKKRESDQTSRLSQQSAASQSTAHTSLSVEQQPKADPNIQEETKSDESPQPKPDPQHEPHPEPQPTSWTDSTQDNIAVYQAALAAAAHQAAASGKFRRDSDPAAPADLTVTSPTTAGSEHSDPRNENTLDGYEDDDGGYTSAGLDDYELDDDAIIAEINASALANDTDGWYGQEFGFYSAPLPQPHASTVLSEKNLFQYSHGGYFGPSGVNRTASGRVVSREPNLTPITERSEYSNRNSLMSLMPSTSNNAAPLQSPGLAQLAMMNDEDNMSLSALMRFRTKAWGGSQVSLPSSRDGSPYDRNGATSPLEHETSHGRKNSSFSLWSQDSGAGSGSGSPTLTMSTSMPNISTNSNPLSSSISPNSNPSSSASPPPLGGLGMPAPVYSPPPPPSQHSHSNTLSSTCPPVFEDEETDDIVVVGQPTPRRGLISKFNSMAPSSSNSRKLPPPPLTAKSDNDNKPSAHDGDDDDSATPTDPRKGDVKRSGMGHRHRSSADSISYMKEEDSGETRWVIERRRTADSGEIEVLRREVINQGRI</sequence>
<organism evidence="2 3">
    <name type="scientific">Diatrype stigma</name>
    <dbReference type="NCBI Taxonomy" id="117547"/>
    <lineage>
        <taxon>Eukaryota</taxon>
        <taxon>Fungi</taxon>
        <taxon>Dikarya</taxon>
        <taxon>Ascomycota</taxon>
        <taxon>Pezizomycotina</taxon>
        <taxon>Sordariomycetes</taxon>
        <taxon>Xylariomycetidae</taxon>
        <taxon>Xylariales</taxon>
        <taxon>Diatrypaceae</taxon>
        <taxon>Diatrype</taxon>
    </lineage>
</organism>
<feature type="region of interest" description="Disordered" evidence="1">
    <location>
        <begin position="533"/>
        <end position="755"/>
    </location>
</feature>
<feature type="compositionally biased region" description="Polar residues" evidence="1">
    <location>
        <begin position="535"/>
        <end position="544"/>
    </location>
</feature>
<dbReference type="Proteomes" id="UP001320420">
    <property type="component" value="Unassembled WGS sequence"/>
</dbReference>
<evidence type="ECO:0000313" key="2">
    <source>
        <dbReference type="EMBL" id="KAK7747572.1"/>
    </source>
</evidence>
<evidence type="ECO:0000313" key="3">
    <source>
        <dbReference type="Proteomes" id="UP001320420"/>
    </source>
</evidence>
<feature type="compositionally biased region" description="Basic and acidic residues" evidence="1">
    <location>
        <begin position="247"/>
        <end position="256"/>
    </location>
</feature>
<name>A0AAN9YLX8_9PEZI</name>
<feature type="compositionally biased region" description="Basic and acidic residues" evidence="1">
    <location>
        <begin position="15"/>
        <end position="28"/>
    </location>
</feature>
<feature type="compositionally biased region" description="Polar residues" evidence="1">
    <location>
        <begin position="314"/>
        <end position="323"/>
    </location>
</feature>
<feature type="region of interest" description="Disordered" evidence="1">
    <location>
        <begin position="201"/>
        <end position="323"/>
    </location>
</feature>
<accession>A0AAN9YLX8</accession>
<feature type="compositionally biased region" description="Polar residues" evidence="1">
    <location>
        <begin position="357"/>
        <end position="366"/>
    </location>
</feature>